<dbReference type="EMBL" id="ATMR01000034">
    <property type="protein sequence ID" value="EPR74384.1"/>
    <property type="molecule type" value="Genomic_DNA"/>
</dbReference>
<keyword evidence="2" id="KW-1185">Reference proteome</keyword>
<sequence length="88" mass="10195">MTSEIKNEPNDDDYGYTYEIYGDLPDGLETFTNFRTLSIEGTARTSGTFTFKVYLYVDPPEYYDEDSEQYEDSLCAYSTSKEFTIIVN</sequence>
<gene>
    <name evidence="1" type="ORF">ADIWIN_0485</name>
</gene>
<protein>
    <submittedName>
        <fullName evidence="1">Uncharacterized protein</fullName>
    </submittedName>
</protein>
<reference evidence="1 2" key="1">
    <citation type="journal article" date="2013" name="Genome Announc.">
        <title>Draft Genome Sequence of Winogradskyella psychrotolerans RS-3T, Isolated from the Marine Transect of Kongsfjorden, Ny-Alesund, Svalbard, Arctic Ocean.</title>
        <authorList>
            <person name="Kumar Pinnaka A."/>
            <person name="Ara S."/>
            <person name="Singh A."/>
            <person name="Shivaji S."/>
        </authorList>
    </citation>
    <scope>NUCLEOTIDE SEQUENCE [LARGE SCALE GENOMIC DNA]</scope>
    <source>
        <strain evidence="1 2">RS-3</strain>
    </source>
</reference>
<dbReference type="Proteomes" id="UP000014962">
    <property type="component" value="Unassembled WGS sequence"/>
</dbReference>
<comment type="caution">
    <text evidence="1">The sequence shown here is derived from an EMBL/GenBank/DDBJ whole genome shotgun (WGS) entry which is preliminary data.</text>
</comment>
<evidence type="ECO:0000313" key="2">
    <source>
        <dbReference type="Proteomes" id="UP000014962"/>
    </source>
</evidence>
<dbReference type="AlphaFoldDB" id="S7X5Q1"/>
<accession>S7X5Q1</accession>
<dbReference type="STRING" id="641526.ADIWIN_0485"/>
<name>S7X5Q1_9FLAO</name>
<proteinExistence type="predicted"/>
<evidence type="ECO:0000313" key="1">
    <source>
        <dbReference type="EMBL" id="EPR74384.1"/>
    </source>
</evidence>
<organism evidence="1 2">
    <name type="scientific">Winogradskyella psychrotolerans RS-3</name>
    <dbReference type="NCBI Taxonomy" id="641526"/>
    <lineage>
        <taxon>Bacteria</taxon>
        <taxon>Pseudomonadati</taxon>
        <taxon>Bacteroidota</taxon>
        <taxon>Flavobacteriia</taxon>
        <taxon>Flavobacteriales</taxon>
        <taxon>Flavobacteriaceae</taxon>
        <taxon>Winogradskyella</taxon>
    </lineage>
</organism>